<dbReference type="Pfam" id="PF25708">
    <property type="entry name" value="Phage_T7_Gp5_9"/>
    <property type="match status" value="1"/>
</dbReference>
<dbReference type="Proteomes" id="UP000321089">
    <property type="component" value="Unassembled WGS sequence"/>
</dbReference>
<reference evidence="1 2" key="1">
    <citation type="submission" date="2019-07" db="EMBL/GenBank/DDBJ databases">
        <title>Whole genome shotgun sequence of Clostridium butyricum NBRC 3858.</title>
        <authorList>
            <person name="Hosoyama A."/>
            <person name="Uohara A."/>
            <person name="Ohji S."/>
            <person name="Ichikawa N."/>
        </authorList>
    </citation>
    <scope>NUCLEOTIDE SEQUENCE [LARGE SCALE GENOMIC DNA]</scope>
    <source>
        <strain evidence="1 2">NBRC 3858</strain>
    </source>
</reference>
<dbReference type="EMBL" id="BKBC01000059">
    <property type="protein sequence ID" value="GEQ22741.1"/>
    <property type="molecule type" value="Genomic_DNA"/>
</dbReference>
<evidence type="ECO:0000313" key="1">
    <source>
        <dbReference type="EMBL" id="GEQ22741.1"/>
    </source>
</evidence>
<protein>
    <submittedName>
        <fullName evidence="1">Uncharacterized protein</fullName>
    </submittedName>
</protein>
<gene>
    <name evidence="1" type="ORF">CBU02nite_32470</name>
</gene>
<comment type="caution">
    <text evidence="1">The sequence shown here is derived from an EMBL/GenBank/DDBJ whole genome shotgun (WGS) entry which is preliminary data.</text>
</comment>
<dbReference type="InterPro" id="IPR058007">
    <property type="entry name" value="Gp5.9"/>
</dbReference>
<dbReference type="AlphaFoldDB" id="A0A512TRL6"/>
<organism evidence="1 2">
    <name type="scientific">Clostridium butyricum</name>
    <dbReference type="NCBI Taxonomy" id="1492"/>
    <lineage>
        <taxon>Bacteria</taxon>
        <taxon>Bacillati</taxon>
        <taxon>Bacillota</taxon>
        <taxon>Clostridia</taxon>
        <taxon>Eubacteriales</taxon>
        <taxon>Clostridiaceae</taxon>
        <taxon>Clostridium</taxon>
    </lineage>
</organism>
<dbReference type="RefSeq" id="WP_146869055.1">
    <property type="nucleotide sequence ID" value="NZ_BKBC01000059.1"/>
</dbReference>
<sequence>MNIKIGDYLIASDERQFIVKAKRVVEESKLTKAENIGKEYYQAIAYCTNFNSALKFIPQQVLRSEHDILVIKEKLNKIDEDINAFRNSINLENILVPKEEYEELVEDSKKLSCLEGAGVDNWEGYSEAMEYMEEQA</sequence>
<evidence type="ECO:0000313" key="2">
    <source>
        <dbReference type="Proteomes" id="UP000321089"/>
    </source>
</evidence>
<name>A0A512TRL6_CLOBU</name>
<accession>A0A512TRL6</accession>
<proteinExistence type="predicted"/>